<dbReference type="AlphaFoldDB" id="A0A820XU06"/>
<feature type="compositionally biased region" description="Acidic residues" evidence="1">
    <location>
        <begin position="383"/>
        <end position="401"/>
    </location>
</feature>
<feature type="region of interest" description="Disordered" evidence="1">
    <location>
        <begin position="376"/>
        <end position="401"/>
    </location>
</feature>
<evidence type="ECO:0000256" key="1">
    <source>
        <dbReference type="SAM" id="MobiDB-lite"/>
    </source>
</evidence>
<sequence length="495" mass="57498">MCLLQSINHNDDKQMRRFRLLVKQRLLELLEFNRHSKIELVDKQNRKIYITCQYVVDFEHYKNILQSYDKYPVHLVAKWRNRLLSSTTDLHFGFDKININHIKALINDSHYTKLDHGLTSSDINPKDRQNYNSCIKIISDDVINLLLNSEDTNGTVVYLTLLKMIVKAYIDKAASISERIRSACSSKSKVASARARTNNVDKRFISKPAYLSVELNAHNLLYLVLLVKQKKLPKQALVNIHLFSSQPCESIFRDARSLSGSFSTMVNFTVNNFIRRAQKLSILNQIKYNQSKNYLSFPVHHKHKQDDPLIYTDRLDEISTLNVEQIILGTYNQAINIVKHSKMLHILNQNNIVNSKDLSDFVFDCLKRSSEMYGYSSQTTIDNNEELESDDDDDDEDEDVESDEVDELFDELLNSDDDDNDEEETLNSTRSNFDGIKILDNINPILKHSYFKIKINDKIKYLHKQSACWLLSNKSTRLSSDRLSRVMQQTTNTHS</sequence>
<evidence type="ECO:0000313" key="2">
    <source>
        <dbReference type="EMBL" id="CAF4533195.1"/>
    </source>
</evidence>
<name>A0A820XU06_9BILA</name>
<evidence type="ECO:0000313" key="3">
    <source>
        <dbReference type="Proteomes" id="UP000663851"/>
    </source>
</evidence>
<comment type="caution">
    <text evidence="2">The sequence shown here is derived from an EMBL/GenBank/DDBJ whole genome shotgun (WGS) entry which is preliminary data.</text>
</comment>
<reference evidence="2" key="1">
    <citation type="submission" date="2021-02" db="EMBL/GenBank/DDBJ databases">
        <authorList>
            <person name="Nowell W R."/>
        </authorList>
    </citation>
    <scope>NUCLEOTIDE SEQUENCE</scope>
</reference>
<dbReference type="Proteomes" id="UP000663851">
    <property type="component" value="Unassembled WGS sequence"/>
</dbReference>
<protein>
    <submittedName>
        <fullName evidence="2">Uncharacterized protein</fullName>
    </submittedName>
</protein>
<gene>
    <name evidence="2" type="ORF">HFQ381_LOCUS29857</name>
</gene>
<dbReference type="EMBL" id="CAJOBO010004921">
    <property type="protein sequence ID" value="CAF4533195.1"/>
    <property type="molecule type" value="Genomic_DNA"/>
</dbReference>
<organism evidence="2 3">
    <name type="scientific">Rotaria socialis</name>
    <dbReference type="NCBI Taxonomy" id="392032"/>
    <lineage>
        <taxon>Eukaryota</taxon>
        <taxon>Metazoa</taxon>
        <taxon>Spiralia</taxon>
        <taxon>Gnathifera</taxon>
        <taxon>Rotifera</taxon>
        <taxon>Eurotatoria</taxon>
        <taxon>Bdelloidea</taxon>
        <taxon>Philodinida</taxon>
        <taxon>Philodinidae</taxon>
        <taxon>Rotaria</taxon>
    </lineage>
</organism>
<proteinExistence type="predicted"/>
<accession>A0A820XU06</accession>